<reference evidence="3 5" key="2">
    <citation type="submission" date="2018-06" db="EMBL/GenBank/DDBJ databases">
        <authorList>
            <consortium name="Pathogen Informatics"/>
            <person name="Doyle S."/>
        </authorList>
    </citation>
    <scope>NUCLEOTIDE SEQUENCE [LARGE SCALE GENOMIC DNA]</scope>
    <source>
        <strain evidence="3 5">NCTC12239</strain>
    </source>
</reference>
<evidence type="ECO:0000313" key="5">
    <source>
        <dbReference type="Proteomes" id="UP000254040"/>
    </source>
</evidence>
<dbReference type="PROSITE" id="PS50943">
    <property type="entry name" value="HTH_CROC1"/>
    <property type="match status" value="1"/>
</dbReference>
<dbReference type="EMBL" id="LNYN01000002">
    <property type="protein sequence ID" value="KTD39441.1"/>
    <property type="molecule type" value="Genomic_DNA"/>
</dbReference>
<dbReference type="STRING" id="39962.Lmor_0092"/>
<dbReference type="AlphaFoldDB" id="A0A378JYG9"/>
<dbReference type="RefSeq" id="WP_028383787.1">
    <property type="nucleotide sequence ID" value="NZ_CAAAJG010000006.1"/>
</dbReference>
<dbReference type="InterPro" id="IPR001387">
    <property type="entry name" value="Cro/C1-type_HTH"/>
</dbReference>
<sequence length="99" mass="11239">MSLQSLKDKAFLNPEVKAEYDLLESEFALIDTLLSMRKKSGLTQDEVAKRMGTQKGNISRLEKGSSNPSWKTIQNYAHACGFEISMKIKTMYPSHKRVL</sequence>
<protein>
    <submittedName>
        <fullName evidence="2">Antitoxin HigA</fullName>
    </submittedName>
    <submittedName>
        <fullName evidence="3">XRE family transcriptional regulator</fullName>
    </submittedName>
</protein>
<proteinExistence type="predicted"/>
<dbReference type="InterPro" id="IPR010982">
    <property type="entry name" value="Lambda_DNA-bd_dom_sf"/>
</dbReference>
<dbReference type="Pfam" id="PF01381">
    <property type="entry name" value="HTH_3"/>
    <property type="match status" value="1"/>
</dbReference>
<dbReference type="Proteomes" id="UP000054985">
    <property type="component" value="Unassembled WGS sequence"/>
</dbReference>
<dbReference type="EMBL" id="UGOG01000001">
    <property type="protein sequence ID" value="STX63693.1"/>
    <property type="molecule type" value="Genomic_DNA"/>
</dbReference>
<evidence type="ECO:0000313" key="4">
    <source>
        <dbReference type="Proteomes" id="UP000054985"/>
    </source>
</evidence>
<dbReference type="Proteomes" id="UP000254040">
    <property type="component" value="Unassembled WGS sequence"/>
</dbReference>
<reference evidence="2 4" key="1">
    <citation type="submission" date="2015-11" db="EMBL/GenBank/DDBJ databases">
        <title>Genomic analysis of 38 Legionella species identifies large and diverse effector repertoires.</title>
        <authorList>
            <person name="Burstein D."/>
            <person name="Amaro F."/>
            <person name="Zusman T."/>
            <person name="Lifshitz Z."/>
            <person name="Cohen O."/>
            <person name="Gilbert J.A."/>
            <person name="Pupko T."/>
            <person name="Shuman H.A."/>
            <person name="Segal G."/>
        </authorList>
    </citation>
    <scope>NUCLEOTIDE SEQUENCE [LARGE SCALE GENOMIC DNA]</scope>
    <source>
        <strain evidence="2 4">ATCC 43877</strain>
    </source>
</reference>
<dbReference type="SMART" id="SM00530">
    <property type="entry name" value="HTH_XRE"/>
    <property type="match status" value="1"/>
</dbReference>
<evidence type="ECO:0000313" key="2">
    <source>
        <dbReference type="EMBL" id="KTD39441.1"/>
    </source>
</evidence>
<dbReference type="SUPFAM" id="SSF47413">
    <property type="entry name" value="lambda repressor-like DNA-binding domains"/>
    <property type="match status" value="1"/>
</dbReference>
<gene>
    <name evidence="3" type="primary">higA</name>
    <name evidence="2" type="ORF">Lmor_0092</name>
    <name evidence="3" type="ORF">NCTC12239_02641</name>
</gene>
<evidence type="ECO:0000313" key="3">
    <source>
        <dbReference type="EMBL" id="STX63693.1"/>
    </source>
</evidence>
<dbReference type="Gene3D" id="1.10.260.40">
    <property type="entry name" value="lambda repressor-like DNA-binding domains"/>
    <property type="match status" value="1"/>
</dbReference>
<evidence type="ECO:0000259" key="1">
    <source>
        <dbReference type="PROSITE" id="PS50943"/>
    </source>
</evidence>
<dbReference type="OrthoDB" id="9792093at2"/>
<feature type="domain" description="HTH cro/C1-type" evidence="1">
    <location>
        <begin position="33"/>
        <end position="87"/>
    </location>
</feature>
<accession>A0A378JYG9</accession>
<name>A0A378JYG9_9GAMM</name>
<keyword evidence="4" id="KW-1185">Reference proteome</keyword>
<dbReference type="CDD" id="cd00093">
    <property type="entry name" value="HTH_XRE"/>
    <property type="match status" value="1"/>
</dbReference>
<dbReference type="GO" id="GO:0003677">
    <property type="term" value="F:DNA binding"/>
    <property type="evidence" value="ECO:0007669"/>
    <property type="project" value="InterPro"/>
</dbReference>
<organism evidence="3 5">
    <name type="scientific">Legionella moravica</name>
    <dbReference type="NCBI Taxonomy" id="39962"/>
    <lineage>
        <taxon>Bacteria</taxon>
        <taxon>Pseudomonadati</taxon>
        <taxon>Pseudomonadota</taxon>
        <taxon>Gammaproteobacteria</taxon>
        <taxon>Legionellales</taxon>
        <taxon>Legionellaceae</taxon>
        <taxon>Legionella</taxon>
    </lineage>
</organism>